<proteinExistence type="predicted"/>
<dbReference type="InterPro" id="IPR002509">
    <property type="entry name" value="NODB_dom"/>
</dbReference>
<feature type="region of interest" description="Disordered" evidence="3">
    <location>
        <begin position="82"/>
        <end position="180"/>
    </location>
</feature>
<dbReference type="GO" id="GO:0016020">
    <property type="term" value="C:membrane"/>
    <property type="evidence" value="ECO:0007669"/>
    <property type="project" value="TreeGrafter"/>
</dbReference>
<keyword evidence="4" id="KW-1133">Transmembrane helix</keyword>
<feature type="compositionally biased region" description="Low complexity" evidence="3">
    <location>
        <begin position="110"/>
        <end position="138"/>
    </location>
</feature>
<feature type="domain" description="NodB homology" evidence="5">
    <location>
        <begin position="172"/>
        <end position="355"/>
    </location>
</feature>
<evidence type="ECO:0000256" key="1">
    <source>
        <dbReference type="ARBA" id="ARBA00022723"/>
    </source>
</evidence>
<comment type="caution">
    <text evidence="6">The sequence shown here is derived from an EMBL/GenBank/DDBJ whole genome shotgun (WGS) entry which is preliminary data.</text>
</comment>
<dbReference type="Proteomes" id="UP000308760">
    <property type="component" value="Unassembled WGS sequence"/>
</dbReference>
<dbReference type="InterPro" id="IPR011330">
    <property type="entry name" value="Glyco_hydro/deAcase_b/a-brl"/>
</dbReference>
<keyword evidence="1" id="KW-0479">Metal-binding</keyword>
<evidence type="ECO:0000256" key="2">
    <source>
        <dbReference type="ARBA" id="ARBA00022801"/>
    </source>
</evidence>
<evidence type="ECO:0000313" key="7">
    <source>
        <dbReference type="Proteomes" id="UP000308760"/>
    </source>
</evidence>
<dbReference type="SUPFAM" id="SSF88713">
    <property type="entry name" value="Glycoside hydrolase/deacetylase"/>
    <property type="match status" value="1"/>
</dbReference>
<keyword evidence="2" id="KW-0378">Hydrolase</keyword>
<evidence type="ECO:0000256" key="4">
    <source>
        <dbReference type="SAM" id="Phobius"/>
    </source>
</evidence>
<evidence type="ECO:0000259" key="5">
    <source>
        <dbReference type="PROSITE" id="PS51677"/>
    </source>
</evidence>
<dbReference type="GO" id="GO:0016810">
    <property type="term" value="F:hydrolase activity, acting on carbon-nitrogen (but not peptide) bonds"/>
    <property type="evidence" value="ECO:0007669"/>
    <property type="project" value="InterPro"/>
</dbReference>
<feature type="transmembrane region" description="Helical" evidence="4">
    <location>
        <begin position="58"/>
        <end position="75"/>
    </location>
</feature>
<dbReference type="PANTHER" id="PTHR10587">
    <property type="entry name" value="GLYCOSYL TRANSFERASE-RELATED"/>
    <property type="match status" value="1"/>
</dbReference>
<reference evidence="6 7" key="2">
    <citation type="submission" date="2019-05" db="EMBL/GenBank/DDBJ databases">
        <title>Glycomyces buryatensis sp. nov.</title>
        <authorList>
            <person name="Nikitina E."/>
        </authorList>
    </citation>
    <scope>NUCLEOTIDE SEQUENCE [LARGE SCALE GENOMIC DNA]</scope>
    <source>
        <strain evidence="6 7">18</strain>
    </source>
</reference>
<dbReference type="CDD" id="cd10917">
    <property type="entry name" value="CE4_NodB_like_6s_7s"/>
    <property type="match status" value="1"/>
</dbReference>
<dbReference type="GO" id="GO:0046872">
    <property type="term" value="F:metal ion binding"/>
    <property type="evidence" value="ECO:0007669"/>
    <property type="project" value="UniProtKB-KW"/>
</dbReference>
<keyword evidence="7" id="KW-1185">Reference proteome</keyword>
<protein>
    <submittedName>
        <fullName evidence="6">Polysaccharide deacetylase family protein</fullName>
    </submittedName>
</protein>
<sequence length="357" mass="37939">MTRWVSTSSMSRSAWSSRIPYTAPVAPVIPTINRIDALLIYRLAGFVPYNRSVTRHKLTVAAVTGVFLLLAWIWPDGDASDPPALNGSESTASGAPAPMVDGDGESENTDGAADSSEGEASSEAPDPGAAEPSGEPTGEPAPGPEVPEVPGGELASNTYAGPLGTRNHTGTDAVALTFDDGPDPNWTPKVLEALRERGIKAMFCVIGAYAEANPDIIADIVHDGHTLCNHTWFHQFDLGTWGEGEIRANLRRTNDAIEKAAPGAEVKYFRHPGGQWTDRAIGVAAELGMESLHWTVDPSDWDNGTTEAEIRDIVLERSGPGSVVLLHDGASNQEDMLGALGAILDEFENRGYAYTPL</sequence>
<dbReference type="Gene3D" id="3.20.20.370">
    <property type="entry name" value="Glycoside hydrolase/deacetylase"/>
    <property type="match status" value="1"/>
</dbReference>
<dbReference type="InterPro" id="IPR050248">
    <property type="entry name" value="Polysacc_deacetylase_ArnD"/>
</dbReference>
<dbReference type="OrthoDB" id="3521160at2"/>
<reference evidence="7" key="1">
    <citation type="submission" date="2019-04" db="EMBL/GenBank/DDBJ databases">
        <title>Nocardioides xinjiangensis sp. nov.</title>
        <authorList>
            <person name="Liu S."/>
        </authorList>
    </citation>
    <scope>NUCLEOTIDE SEQUENCE [LARGE SCALE GENOMIC DNA]</scope>
    <source>
        <strain evidence="7">18</strain>
    </source>
</reference>
<gene>
    <name evidence="6" type="ORF">FAB82_01375</name>
</gene>
<evidence type="ECO:0000313" key="6">
    <source>
        <dbReference type="EMBL" id="THV43357.1"/>
    </source>
</evidence>
<dbReference type="GO" id="GO:0005975">
    <property type="term" value="P:carbohydrate metabolic process"/>
    <property type="evidence" value="ECO:0007669"/>
    <property type="project" value="InterPro"/>
</dbReference>
<keyword evidence="4" id="KW-0472">Membrane</keyword>
<accession>A0A4S8QFB3</accession>
<dbReference type="EMBL" id="STGY01000004">
    <property type="protein sequence ID" value="THV43357.1"/>
    <property type="molecule type" value="Genomic_DNA"/>
</dbReference>
<dbReference type="Pfam" id="PF01522">
    <property type="entry name" value="Polysacc_deac_1"/>
    <property type="match status" value="1"/>
</dbReference>
<organism evidence="6 7">
    <name type="scientific">Glycomyces buryatensis</name>
    <dbReference type="NCBI Taxonomy" id="2570927"/>
    <lineage>
        <taxon>Bacteria</taxon>
        <taxon>Bacillati</taxon>
        <taxon>Actinomycetota</taxon>
        <taxon>Actinomycetes</taxon>
        <taxon>Glycomycetales</taxon>
        <taxon>Glycomycetaceae</taxon>
        <taxon>Glycomyces</taxon>
    </lineage>
</organism>
<dbReference type="PANTHER" id="PTHR10587:SF133">
    <property type="entry name" value="CHITIN DEACETYLASE 1-RELATED"/>
    <property type="match status" value="1"/>
</dbReference>
<dbReference type="PROSITE" id="PS51677">
    <property type="entry name" value="NODB"/>
    <property type="match status" value="1"/>
</dbReference>
<evidence type="ECO:0000256" key="3">
    <source>
        <dbReference type="SAM" id="MobiDB-lite"/>
    </source>
</evidence>
<name>A0A4S8QFB3_9ACTN</name>
<dbReference type="AlphaFoldDB" id="A0A4S8QFB3"/>
<keyword evidence="4" id="KW-0812">Transmembrane</keyword>